<dbReference type="GO" id="GO:0005992">
    <property type="term" value="P:trehalose biosynthetic process"/>
    <property type="evidence" value="ECO:0007669"/>
    <property type="project" value="InterPro"/>
</dbReference>
<evidence type="ECO:0000313" key="4">
    <source>
        <dbReference type="EMBL" id="GMG33565.1"/>
    </source>
</evidence>
<gene>
    <name evidence="4" type="ORF">Amon01_000428700</name>
</gene>
<sequence>MTHPILPHHHCVSLNDFNSVQFPSNPSGRILNCMTQLPNQIYKKHNSKSKSFEWEVKPIRGSSALYSSNQFLSKETNWETHLIAWTGELYKQGESVPHSIPQSQIIENDPLYLSDENKQKLTEKIRSANNDENIHPIWLLRKDQDKWRQYAENVLWPVFHYMQNTQPSFSDSSNDENCWWHDYVKFNEAYAAKIKELYKPGDIIWIHDYYLFLLPQILRMELPDAYIMLFCHVPFPSSEYFRCLSKRKILLDGMLGANQIGFQSYSFARHMISCSARLLGYEVSPTSVKVHSTEVKIGVFPLGIDVDKLEQEAFSPTTDEMITKLRALNGNRKIIIGRDRLDYVRGVVQKLQAFEMFLDMYPEWRNKVVLIQVSFKPFYHSLRLDKEVSELVNNINGKYGNLSFQPVQLYNMRIDRQEYHALLKVADLCLITSIRDGMNTTALEYIVCQKERRSPLILSEFSGTTSVLQDSIQVNPWDSVGVANAIHDGLMMTDELKRSLEAKLYRAVAKNTIQDWTSNNLQSLLSFVSKLSSHGTPYLNKPLLLKNYNSAQRRLFLFDYDGTLTPIVRDPAAAIPSARLNNILKELVKDPKNECWIISGRDQEFLEKWIGSNYPQIGLSAEHGCFVKRTGCKQWTNLAESFDMSWQSEVEAIFQHYTDRTPGTFIEKKKVALTWHYRKADPELGQFQADRCKNELISKLQKFDVEVMSGKANLEVRPSFVNKGEIVKRLILCSDPVTKSPRSSSEYPDFVMCLGDDTTDEDMFRALNNIEADWTTQPAIKMNDCGNYGMYPVTVGPANKVTCAKAYLSDPSQVLDTLGLFIGQVSLFETAGTVELDDRGHLCGSVASVQSMLNKVAYNEDRIQEIMDTDSGSSSDGSPAPDAAEVKAIVDKKKQAMMMKNGKKSKPVDNPSLNVDDSSSIPA</sequence>
<organism evidence="4 5">
    <name type="scientific">Ambrosiozyma monospora</name>
    <name type="common">Yeast</name>
    <name type="synonym">Endomycopsis monosporus</name>
    <dbReference type="NCBI Taxonomy" id="43982"/>
    <lineage>
        <taxon>Eukaryota</taxon>
        <taxon>Fungi</taxon>
        <taxon>Dikarya</taxon>
        <taxon>Ascomycota</taxon>
        <taxon>Saccharomycotina</taxon>
        <taxon>Pichiomycetes</taxon>
        <taxon>Pichiales</taxon>
        <taxon>Pichiaceae</taxon>
        <taxon>Ambrosiozyma</taxon>
    </lineage>
</organism>
<dbReference type="SUPFAM" id="SSF53756">
    <property type="entry name" value="UDP-Glycosyltransferase/glycogen phosphorylase"/>
    <property type="match status" value="1"/>
</dbReference>
<dbReference type="AlphaFoldDB" id="A0A9W6YZ10"/>
<dbReference type="GO" id="GO:0003825">
    <property type="term" value="F:alpha,alpha-trehalose-phosphate synthase (UDP-forming) activity"/>
    <property type="evidence" value="ECO:0007669"/>
    <property type="project" value="TreeGrafter"/>
</dbReference>
<keyword evidence="5" id="KW-1185">Reference proteome</keyword>
<dbReference type="InterPro" id="IPR023214">
    <property type="entry name" value="HAD_sf"/>
</dbReference>
<feature type="region of interest" description="Disordered" evidence="3">
    <location>
        <begin position="895"/>
        <end position="923"/>
    </location>
</feature>
<name>A0A9W6YZ10_AMBMO</name>
<dbReference type="Pfam" id="PF00982">
    <property type="entry name" value="Glyco_transf_20"/>
    <property type="match status" value="1"/>
</dbReference>
<dbReference type="PANTHER" id="PTHR10788">
    <property type="entry name" value="TREHALOSE-6-PHOSPHATE SYNTHASE"/>
    <property type="match status" value="1"/>
</dbReference>
<protein>
    <submittedName>
        <fullName evidence="4">Unnamed protein product</fullName>
    </submittedName>
</protein>
<dbReference type="EMBL" id="BSXU01002032">
    <property type="protein sequence ID" value="GMG33565.1"/>
    <property type="molecule type" value="Genomic_DNA"/>
</dbReference>
<evidence type="ECO:0000313" key="5">
    <source>
        <dbReference type="Proteomes" id="UP001165063"/>
    </source>
</evidence>
<dbReference type="SUPFAM" id="SSF56784">
    <property type="entry name" value="HAD-like"/>
    <property type="match status" value="1"/>
</dbReference>
<dbReference type="GO" id="GO:0031505">
    <property type="term" value="P:fungal-type cell wall organization"/>
    <property type="evidence" value="ECO:0007669"/>
    <property type="project" value="TreeGrafter"/>
</dbReference>
<reference evidence="4" key="1">
    <citation type="submission" date="2023-04" db="EMBL/GenBank/DDBJ databases">
        <title>Ambrosiozyma monospora NBRC 1965.</title>
        <authorList>
            <person name="Ichikawa N."/>
            <person name="Sato H."/>
            <person name="Tonouchi N."/>
        </authorList>
    </citation>
    <scope>NUCLEOTIDE SEQUENCE</scope>
    <source>
        <strain evidence="4">NBRC 1965</strain>
    </source>
</reference>
<dbReference type="GO" id="GO:0005829">
    <property type="term" value="C:cytosol"/>
    <property type="evidence" value="ECO:0007669"/>
    <property type="project" value="TreeGrafter"/>
</dbReference>
<accession>A0A9W6YZ10</accession>
<dbReference type="PANTHER" id="PTHR10788:SF123">
    <property type="entry name" value="TREHALOSE-PHOSPHATASE"/>
    <property type="match status" value="1"/>
</dbReference>
<dbReference type="NCBIfam" id="TIGR00685">
    <property type="entry name" value="T6PP"/>
    <property type="match status" value="1"/>
</dbReference>
<dbReference type="Proteomes" id="UP001165063">
    <property type="component" value="Unassembled WGS sequence"/>
</dbReference>
<dbReference type="Gene3D" id="3.30.70.1020">
    <property type="entry name" value="Trehalose-6-phosphate phosphatase related protein, domain 2"/>
    <property type="match status" value="1"/>
</dbReference>
<feature type="compositionally biased region" description="Polar residues" evidence="3">
    <location>
        <begin position="911"/>
        <end position="923"/>
    </location>
</feature>
<dbReference type="FunFam" id="3.30.70.1020:FF:000002">
    <property type="entry name" value="Trehalose-6-phosphate synthase 2"/>
    <property type="match status" value="1"/>
</dbReference>
<dbReference type="InterPro" id="IPR001830">
    <property type="entry name" value="Glyco_trans_20"/>
</dbReference>
<proteinExistence type="inferred from homology"/>
<comment type="similarity">
    <text evidence="2">In the C-terminal section; belongs to the trehalose phosphatase family.</text>
</comment>
<dbReference type="InterPro" id="IPR003337">
    <property type="entry name" value="Trehalose_PPase"/>
</dbReference>
<dbReference type="GO" id="GO:0034605">
    <property type="term" value="P:cellular response to heat"/>
    <property type="evidence" value="ECO:0007669"/>
    <property type="project" value="TreeGrafter"/>
</dbReference>
<dbReference type="FunFam" id="3.40.50.2000:FF:000036">
    <property type="entry name" value="Alpha,alpha-trehalose-phosphate synthase subunit Tps2"/>
    <property type="match status" value="1"/>
</dbReference>
<evidence type="ECO:0000256" key="1">
    <source>
        <dbReference type="ARBA" id="ARBA00005409"/>
    </source>
</evidence>
<dbReference type="Pfam" id="PF02358">
    <property type="entry name" value="Trehalose_PPase"/>
    <property type="match status" value="1"/>
</dbReference>
<dbReference type="InterPro" id="IPR036412">
    <property type="entry name" value="HAD-like_sf"/>
</dbReference>
<dbReference type="Gene3D" id="3.40.50.2000">
    <property type="entry name" value="Glycogen Phosphorylase B"/>
    <property type="match status" value="2"/>
</dbReference>
<dbReference type="CDD" id="cd03788">
    <property type="entry name" value="GT20_TPS"/>
    <property type="match status" value="1"/>
</dbReference>
<dbReference type="Gene3D" id="3.40.50.1000">
    <property type="entry name" value="HAD superfamily/HAD-like"/>
    <property type="match status" value="1"/>
</dbReference>
<dbReference type="GO" id="GO:0005946">
    <property type="term" value="C:alpha,alpha-trehalose-phosphate synthase complex (UDP-forming)"/>
    <property type="evidence" value="ECO:0007669"/>
    <property type="project" value="TreeGrafter"/>
</dbReference>
<dbReference type="CDD" id="cd01627">
    <property type="entry name" value="HAD_TPP"/>
    <property type="match status" value="1"/>
</dbReference>
<dbReference type="GO" id="GO:0004805">
    <property type="term" value="F:trehalose-phosphatase activity"/>
    <property type="evidence" value="ECO:0007669"/>
    <property type="project" value="TreeGrafter"/>
</dbReference>
<evidence type="ECO:0000256" key="2">
    <source>
        <dbReference type="ARBA" id="ARBA00006330"/>
    </source>
</evidence>
<dbReference type="OrthoDB" id="755951at2759"/>
<dbReference type="NCBIfam" id="TIGR01484">
    <property type="entry name" value="HAD-SF-IIB"/>
    <property type="match status" value="1"/>
</dbReference>
<comment type="caution">
    <text evidence="4">The sequence shown here is derived from an EMBL/GenBank/DDBJ whole genome shotgun (WGS) entry which is preliminary data.</text>
</comment>
<comment type="similarity">
    <text evidence="1">In the N-terminal section; belongs to the glycosyltransferase 20 family.</text>
</comment>
<dbReference type="InterPro" id="IPR006379">
    <property type="entry name" value="HAD-SF_hydro_IIB"/>
</dbReference>
<evidence type="ECO:0000256" key="3">
    <source>
        <dbReference type="SAM" id="MobiDB-lite"/>
    </source>
</evidence>